<organism evidence="9 10">
    <name type="scientific">Gonapodya prolifera (strain JEL478)</name>
    <name type="common">Monoblepharis prolifera</name>
    <dbReference type="NCBI Taxonomy" id="1344416"/>
    <lineage>
        <taxon>Eukaryota</taxon>
        <taxon>Fungi</taxon>
        <taxon>Fungi incertae sedis</taxon>
        <taxon>Chytridiomycota</taxon>
        <taxon>Chytridiomycota incertae sedis</taxon>
        <taxon>Monoblepharidomycetes</taxon>
        <taxon>Monoblepharidales</taxon>
        <taxon>Gonapodyaceae</taxon>
        <taxon>Gonapodya</taxon>
    </lineage>
</organism>
<dbReference type="STRING" id="1344416.A0A139AZP0"/>
<dbReference type="PANTHER" id="PTHR10655:SF17">
    <property type="entry name" value="LYSOPHOSPHOLIPASE-LIKE PROTEIN 1"/>
    <property type="match status" value="1"/>
</dbReference>
<evidence type="ECO:0000259" key="8">
    <source>
        <dbReference type="Pfam" id="PF02230"/>
    </source>
</evidence>
<evidence type="ECO:0000256" key="2">
    <source>
        <dbReference type="ARBA" id="ARBA00012423"/>
    </source>
</evidence>
<comment type="similarity">
    <text evidence="1">Belongs to the AB hydrolase superfamily. AB hydrolase 2 family.</text>
</comment>
<evidence type="ECO:0000256" key="6">
    <source>
        <dbReference type="ARBA" id="ARBA00031195"/>
    </source>
</evidence>
<evidence type="ECO:0000313" key="9">
    <source>
        <dbReference type="EMBL" id="KXS22206.1"/>
    </source>
</evidence>
<comment type="catalytic activity">
    <reaction evidence="7">
        <text>S-hexadecanoyl-L-cysteinyl-[protein] + H2O = L-cysteinyl-[protein] + hexadecanoate + H(+)</text>
        <dbReference type="Rhea" id="RHEA:19233"/>
        <dbReference type="Rhea" id="RHEA-COMP:10131"/>
        <dbReference type="Rhea" id="RHEA-COMP:11032"/>
        <dbReference type="ChEBI" id="CHEBI:7896"/>
        <dbReference type="ChEBI" id="CHEBI:15377"/>
        <dbReference type="ChEBI" id="CHEBI:15378"/>
        <dbReference type="ChEBI" id="CHEBI:29950"/>
        <dbReference type="ChEBI" id="CHEBI:74151"/>
        <dbReference type="EC" id="3.1.2.22"/>
    </reaction>
</comment>
<dbReference type="GO" id="GO:0005737">
    <property type="term" value="C:cytoplasm"/>
    <property type="evidence" value="ECO:0007669"/>
    <property type="project" value="TreeGrafter"/>
</dbReference>
<dbReference type="InterPro" id="IPR003140">
    <property type="entry name" value="PLipase/COase/thioEstase"/>
</dbReference>
<dbReference type="OMA" id="CPQEMAD"/>
<evidence type="ECO:0000256" key="5">
    <source>
        <dbReference type="ARBA" id="ARBA00029392"/>
    </source>
</evidence>
<dbReference type="InterPro" id="IPR029058">
    <property type="entry name" value="AB_hydrolase_fold"/>
</dbReference>
<accession>A0A139AZP0</accession>
<evidence type="ECO:0000256" key="7">
    <source>
        <dbReference type="ARBA" id="ARBA00047337"/>
    </source>
</evidence>
<evidence type="ECO:0000256" key="3">
    <source>
        <dbReference type="ARBA" id="ARBA00014923"/>
    </source>
</evidence>
<keyword evidence="10" id="KW-1185">Reference proteome</keyword>
<dbReference type="Gene3D" id="3.40.50.1820">
    <property type="entry name" value="alpha/beta hydrolase"/>
    <property type="match status" value="1"/>
</dbReference>
<keyword evidence="4" id="KW-0378">Hydrolase</keyword>
<feature type="domain" description="Phospholipase/carboxylesterase/thioesterase" evidence="8">
    <location>
        <begin position="7"/>
        <end position="233"/>
    </location>
</feature>
<name>A0A139AZP0_GONPJ</name>
<dbReference type="OrthoDB" id="2418081at2759"/>
<dbReference type="EMBL" id="KQ965731">
    <property type="protein sequence ID" value="KXS22206.1"/>
    <property type="molecule type" value="Genomic_DNA"/>
</dbReference>
<dbReference type="PANTHER" id="PTHR10655">
    <property type="entry name" value="LYSOPHOSPHOLIPASE-RELATED"/>
    <property type="match status" value="1"/>
</dbReference>
<dbReference type="SUPFAM" id="SSF53474">
    <property type="entry name" value="alpha/beta-Hydrolases"/>
    <property type="match status" value="1"/>
</dbReference>
<evidence type="ECO:0000256" key="4">
    <source>
        <dbReference type="ARBA" id="ARBA00022801"/>
    </source>
</evidence>
<evidence type="ECO:0000256" key="1">
    <source>
        <dbReference type="ARBA" id="ARBA00006499"/>
    </source>
</evidence>
<proteinExistence type="inferred from homology"/>
<evidence type="ECO:0000313" key="10">
    <source>
        <dbReference type="Proteomes" id="UP000070544"/>
    </source>
</evidence>
<dbReference type="AlphaFoldDB" id="A0A139AZP0"/>
<protein>
    <recommendedName>
        <fullName evidence="3">Acyl-protein thioesterase 1</fullName>
        <ecNumber evidence="2">3.1.2.22</ecNumber>
    </recommendedName>
    <alternativeName>
        <fullName evidence="6">Palmitoyl-protein hydrolase</fullName>
    </alternativeName>
</protein>
<dbReference type="Pfam" id="PF02230">
    <property type="entry name" value="Abhydrolase_2"/>
    <property type="match status" value="1"/>
</dbReference>
<dbReference type="EC" id="3.1.2.22" evidence="2"/>
<reference evidence="9 10" key="1">
    <citation type="journal article" date="2015" name="Genome Biol. Evol.">
        <title>Phylogenomic analyses indicate that early fungi evolved digesting cell walls of algal ancestors of land plants.</title>
        <authorList>
            <person name="Chang Y."/>
            <person name="Wang S."/>
            <person name="Sekimoto S."/>
            <person name="Aerts A.L."/>
            <person name="Choi C."/>
            <person name="Clum A."/>
            <person name="LaButti K.M."/>
            <person name="Lindquist E.A."/>
            <person name="Yee Ngan C."/>
            <person name="Ohm R.A."/>
            <person name="Salamov A.A."/>
            <person name="Grigoriev I.V."/>
            <person name="Spatafora J.W."/>
            <person name="Berbee M.L."/>
        </authorList>
    </citation>
    <scope>NUCLEOTIDE SEQUENCE [LARGE SCALE GENOMIC DNA]</scope>
    <source>
        <strain evidence="9 10">JEL478</strain>
    </source>
</reference>
<gene>
    <name evidence="9" type="ORF">M427DRAFT_50550</name>
</gene>
<dbReference type="Proteomes" id="UP000070544">
    <property type="component" value="Unassembled WGS sequence"/>
</dbReference>
<comment type="function">
    <text evidence="5">Hydrolyzes fatty acids from S-acylated cysteine residues in proteins with a strong preference for palmitoylated G-alpha proteins over other acyl substrates. Mediates the deacylation of G-alpha proteins such as GPA1 in vivo, but has weak or no activity toward palmitoylated Ras proteins. Has weak lysophospholipase activity in vitro; however such activity may not exist in vivo.</text>
</comment>
<dbReference type="GO" id="GO:0008474">
    <property type="term" value="F:palmitoyl-(protein) hydrolase activity"/>
    <property type="evidence" value="ECO:0007669"/>
    <property type="project" value="UniProtKB-EC"/>
</dbReference>
<dbReference type="InterPro" id="IPR050565">
    <property type="entry name" value="LYPA1-2/EST-like"/>
</dbReference>
<dbReference type="GO" id="GO:0052689">
    <property type="term" value="F:carboxylic ester hydrolase activity"/>
    <property type="evidence" value="ECO:0007669"/>
    <property type="project" value="TreeGrafter"/>
</dbReference>
<sequence length="242" mass="26661">MAPLKTFTIEPEQKHTATVIFLHGFGDTGMGWQILSDELGARFPYVKWIFPHAPVIPITFQEGMRSHAWYDILSFSSSTPEQATKQEQSIHGAVEMVLPLIKIETNQHNIPPSRIVLGGFSQGCALSLYVALTSREFPDGGCGKLGGVIAFAGALPISAARAREIVTPTNRTTPFFLLQGDADNRVTVERGIRNTEKVLREIGFSNLQSQVYRGLGHEVRGDVISGMKEFLEFVFEGPRSSI</sequence>